<evidence type="ECO:0000256" key="3">
    <source>
        <dbReference type="ARBA" id="ARBA00012929"/>
    </source>
</evidence>
<dbReference type="Pfam" id="PF04321">
    <property type="entry name" value="RmlD_sub_bind"/>
    <property type="match status" value="1"/>
</dbReference>
<dbReference type="SUPFAM" id="SSF51735">
    <property type="entry name" value="NAD(P)-binding Rossmann-fold domains"/>
    <property type="match status" value="1"/>
</dbReference>
<keyword evidence="6" id="KW-0521">NADP</keyword>
<comment type="caution">
    <text evidence="8">The sequence shown here is derived from an EMBL/GenBank/DDBJ whole genome shotgun (WGS) entry which is preliminary data.</text>
</comment>
<name>A0ABS3TU16_9PSED</name>
<dbReference type="EC" id="1.1.1.133" evidence="3 6"/>
<keyword evidence="9" id="KW-1185">Reference proteome</keyword>
<dbReference type="Gene3D" id="3.40.50.720">
    <property type="entry name" value="NAD(P)-binding Rossmann-like Domain"/>
    <property type="match status" value="1"/>
</dbReference>
<comment type="function">
    <text evidence="6">Catalyzes the reduction of dTDP-6-deoxy-L-lyxo-4-hexulose to yield dTDP-L-rhamnose.</text>
</comment>
<keyword evidence="6 8" id="KW-0560">Oxidoreductase</keyword>
<dbReference type="PANTHER" id="PTHR10491:SF4">
    <property type="entry name" value="METHIONINE ADENOSYLTRANSFERASE 2 SUBUNIT BETA"/>
    <property type="match status" value="1"/>
</dbReference>
<dbReference type="EMBL" id="JAELYA010000007">
    <property type="protein sequence ID" value="MBO3277160.1"/>
    <property type="molecule type" value="Genomic_DNA"/>
</dbReference>
<evidence type="ECO:0000256" key="4">
    <source>
        <dbReference type="ARBA" id="ARBA00017099"/>
    </source>
</evidence>
<reference evidence="8 9" key="1">
    <citation type="submission" date="2020-12" db="EMBL/GenBank/DDBJ databases">
        <title>Pseudomonas schmalbachii sp. nov. isolated from millipede gut.</title>
        <authorList>
            <person name="Shelomi M."/>
        </authorList>
    </citation>
    <scope>NUCLEOTIDE SEQUENCE [LARGE SCALE GENOMIC DNA]</scope>
    <source>
        <strain evidence="8 9">Milli4</strain>
    </source>
</reference>
<proteinExistence type="inferred from homology"/>
<evidence type="ECO:0000259" key="7">
    <source>
        <dbReference type="Pfam" id="PF04321"/>
    </source>
</evidence>
<evidence type="ECO:0000256" key="6">
    <source>
        <dbReference type="RuleBase" id="RU364082"/>
    </source>
</evidence>
<evidence type="ECO:0000313" key="8">
    <source>
        <dbReference type="EMBL" id="MBO3277160.1"/>
    </source>
</evidence>
<dbReference type="CDD" id="cd05254">
    <property type="entry name" value="dTDP_HR_like_SDR_e"/>
    <property type="match status" value="1"/>
</dbReference>
<organism evidence="8 9">
    <name type="scientific">Pseudomonas schmalbachii</name>
    <dbReference type="NCBI Taxonomy" id="2816993"/>
    <lineage>
        <taxon>Bacteria</taxon>
        <taxon>Pseudomonadati</taxon>
        <taxon>Pseudomonadota</taxon>
        <taxon>Gammaproteobacteria</taxon>
        <taxon>Pseudomonadales</taxon>
        <taxon>Pseudomonadaceae</taxon>
        <taxon>Pseudomonas</taxon>
    </lineage>
</organism>
<evidence type="ECO:0000313" key="9">
    <source>
        <dbReference type="Proteomes" id="UP000669060"/>
    </source>
</evidence>
<comment type="similarity">
    <text evidence="2 6">Belongs to the dTDP-4-dehydrorhamnose reductase family.</text>
</comment>
<dbReference type="GO" id="GO:0008831">
    <property type="term" value="F:dTDP-4-dehydrorhamnose reductase activity"/>
    <property type="evidence" value="ECO:0007669"/>
    <property type="project" value="UniProtKB-EC"/>
</dbReference>
<dbReference type="Gene3D" id="3.90.25.10">
    <property type="entry name" value="UDP-galactose 4-epimerase, domain 1"/>
    <property type="match status" value="1"/>
</dbReference>
<evidence type="ECO:0000256" key="5">
    <source>
        <dbReference type="ARBA" id="ARBA00048200"/>
    </source>
</evidence>
<dbReference type="RefSeq" id="WP_208315347.1">
    <property type="nucleotide sequence ID" value="NZ_JAELYA010000007.1"/>
</dbReference>
<comment type="catalytic activity">
    <reaction evidence="5 6">
        <text>dTDP-beta-L-rhamnose + NADP(+) = dTDP-4-dehydro-beta-L-rhamnose + NADPH + H(+)</text>
        <dbReference type="Rhea" id="RHEA:21796"/>
        <dbReference type="ChEBI" id="CHEBI:15378"/>
        <dbReference type="ChEBI" id="CHEBI:57510"/>
        <dbReference type="ChEBI" id="CHEBI:57783"/>
        <dbReference type="ChEBI" id="CHEBI:58349"/>
        <dbReference type="ChEBI" id="CHEBI:62830"/>
        <dbReference type="EC" id="1.1.1.133"/>
    </reaction>
</comment>
<dbReference type="PANTHER" id="PTHR10491">
    <property type="entry name" value="DTDP-4-DEHYDRORHAMNOSE REDUCTASE"/>
    <property type="match status" value="1"/>
</dbReference>
<evidence type="ECO:0000256" key="1">
    <source>
        <dbReference type="ARBA" id="ARBA00004781"/>
    </source>
</evidence>
<dbReference type="InterPro" id="IPR029903">
    <property type="entry name" value="RmlD-like-bd"/>
</dbReference>
<feature type="domain" description="RmlD-like substrate binding" evidence="7">
    <location>
        <begin position="1"/>
        <end position="290"/>
    </location>
</feature>
<dbReference type="InterPro" id="IPR005913">
    <property type="entry name" value="dTDP_dehydrorham_reduct"/>
</dbReference>
<gene>
    <name evidence="8" type="primary">rfbD</name>
    <name evidence="8" type="ORF">JFY56_18220</name>
</gene>
<sequence length="301" mass="32627">MQVLVTGARGQVGFELLRRAPAGFVVTGMGSSELDITNEEQIREAVARIRPQLIINAAAYTAVDKAESEPERAYAINRDGVAHLAKAANEAGIPLLHISTDYVFAGDADVPYRENDATGPTGIYGASKLAGEQALVDLCAQHLILRTSWVFGVHGNNFVKTMLRLGRERSELGVVADQRGCPTSAASIAGALWRVAAKIRDEGTAAWGIYHFSGAPACTWHEFAMEIFQQAHALGMIERQPLVNAIATRDYPTPAKRPAWSVMSSQKLQQTFSIAASDWHHDLLDVLQELNGPADKVTPEQ</sequence>
<evidence type="ECO:0000256" key="2">
    <source>
        <dbReference type="ARBA" id="ARBA00010944"/>
    </source>
</evidence>
<comment type="cofactor">
    <cofactor evidence="6">
        <name>Mg(2+)</name>
        <dbReference type="ChEBI" id="CHEBI:18420"/>
    </cofactor>
    <text evidence="6">Binds 1 Mg(2+) ion per monomer.</text>
</comment>
<accession>A0ABS3TU16</accession>
<dbReference type="Proteomes" id="UP000669060">
    <property type="component" value="Unassembled WGS sequence"/>
</dbReference>
<comment type="pathway">
    <text evidence="1 6">Carbohydrate biosynthesis; dTDP-L-rhamnose biosynthesis.</text>
</comment>
<protein>
    <recommendedName>
        <fullName evidence="4 6">dTDP-4-dehydrorhamnose reductase</fullName>
        <ecNumber evidence="3 6">1.1.1.133</ecNumber>
    </recommendedName>
</protein>
<dbReference type="NCBIfam" id="TIGR01214">
    <property type="entry name" value="rmlD"/>
    <property type="match status" value="1"/>
</dbReference>
<dbReference type="InterPro" id="IPR036291">
    <property type="entry name" value="NAD(P)-bd_dom_sf"/>
</dbReference>